<evidence type="ECO:0000313" key="3">
    <source>
        <dbReference type="Proteomes" id="UP000037392"/>
    </source>
</evidence>
<dbReference type="PATRIC" id="fig|742734.4.peg.5962"/>
<keyword evidence="1" id="KW-0732">Signal</keyword>
<sequence length="63" mass="7176">MKRSVYKIVCFLLVMLMLPLVSLTVLAADDSTDLHSLHFDIELWEDGSAYITETSLLRMPGYL</sequence>
<proteinExistence type="predicted"/>
<feature type="chain" id="PRO_5005315163" evidence="1">
    <location>
        <begin position="28"/>
        <end position="63"/>
    </location>
</feature>
<dbReference type="Proteomes" id="UP000037392">
    <property type="component" value="Unassembled WGS sequence"/>
</dbReference>
<feature type="signal peptide" evidence="1">
    <location>
        <begin position="1"/>
        <end position="27"/>
    </location>
</feature>
<gene>
    <name evidence="2" type="ORF">HMPREF9470_05565</name>
</gene>
<dbReference type="RefSeq" id="WP_048931300.1">
    <property type="nucleotide sequence ID" value="NZ_KQ235888.1"/>
</dbReference>
<name>A0A0J9BB08_9FIRM</name>
<evidence type="ECO:0000256" key="1">
    <source>
        <dbReference type="SAM" id="SignalP"/>
    </source>
</evidence>
<accession>A0A0J9BB08</accession>
<dbReference type="EMBL" id="ADLK01000060">
    <property type="protein sequence ID" value="KMW10423.1"/>
    <property type="molecule type" value="Genomic_DNA"/>
</dbReference>
<organism evidence="2 3">
    <name type="scientific">[Clostridium] citroniae WAL-19142</name>
    <dbReference type="NCBI Taxonomy" id="742734"/>
    <lineage>
        <taxon>Bacteria</taxon>
        <taxon>Bacillati</taxon>
        <taxon>Bacillota</taxon>
        <taxon>Clostridia</taxon>
        <taxon>Lachnospirales</taxon>
        <taxon>Lachnospiraceae</taxon>
        <taxon>Enterocloster</taxon>
    </lineage>
</organism>
<dbReference type="AlphaFoldDB" id="A0A0J9BB08"/>
<protein>
    <submittedName>
        <fullName evidence="2">Uncharacterized protein</fullName>
    </submittedName>
</protein>
<dbReference type="GeneID" id="93166078"/>
<reference evidence="2 3" key="1">
    <citation type="submission" date="2011-04" db="EMBL/GenBank/DDBJ databases">
        <title>The Genome Sequence of Clostridium citroniae WAL-19142.</title>
        <authorList>
            <consortium name="The Broad Institute Genome Sequencing Platform"/>
            <person name="Earl A."/>
            <person name="Ward D."/>
            <person name="Feldgarden M."/>
            <person name="Gevers D."/>
            <person name="Warren Y.A."/>
            <person name="Tyrrell K.L."/>
            <person name="Citron D.M."/>
            <person name="Goldstein E.J."/>
            <person name="Daigneault M."/>
            <person name="Allen-Vercoe E."/>
            <person name="Young S.K."/>
            <person name="Zeng Q."/>
            <person name="Gargeya S."/>
            <person name="Fitzgerald M."/>
            <person name="Haas B."/>
            <person name="Abouelleil A."/>
            <person name="Alvarado L."/>
            <person name="Arachchi H.M."/>
            <person name="Berlin A."/>
            <person name="Brown A."/>
            <person name="Chapman S.B."/>
            <person name="Chen Z."/>
            <person name="Dunbar C."/>
            <person name="Freedman E."/>
            <person name="Gearin G."/>
            <person name="Gellesch M."/>
            <person name="Goldberg J."/>
            <person name="Griggs A."/>
            <person name="Gujja S."/>
            <person name="Heilman E.R."/>
            <person name="Heiman D."/>
            <person name="Howarth C."/>
            <person name="Larson L."/>
            <person name="Lui A."/>
            <person name="MacDonald P.J."/>
            <person name="Mehta T."/>
            <person name="Montmayeur A."/>
            <person name="Murphy C."/>
            <person name="Neiman D."/>
            <person name="Pearson M."/>
            <person name="Priest M."/>
            <person name="Roberts A."/>
            <person name="Saif S."/>
            <person name="Shea T."/>
            <person name="Shenoy N."/>
            <person name="Sisk P."/>
            <person name="Stolte C."/>
            <person name="Sykes S."/>
            <person name="White J."/>
            <person name="Yandava C."/>
            <person name="Wortman J."/>
            <person name="Nusbaum C."/>
            <person name="Birren B."/>
        </authorList>
    </citation>
    <scope>NUCLEOTIDE SEQUENCE [LARGE SCALE GENOMIC DNA]</scope>
    <source>
        <strain evidence="2 3">WAL-19142</strain>
    </source>
</reference>
<evidence type="ECO:0000313" key="2">
    <source>
        <dbReference type="EMBL" id="KMW10423.1"/>
    </source>
</evidence>
<comment type="caution">
    <text evidence="2">The sequence shown here is derived from an EMBL/GenBank/DDBJ whole genome shotgun (WGS) entry which is preliminary data.</text>
</comment>